<evidence type="ECO:0000313" key="2">
    <source>
        <dbReference type="Proteomes" id="UP000724657"/>
    </source>
</evidence>
<dbReference type="AlphaFoldDB" id="A0A9E2KY55"/>
<reference evidence="1" key="1">
    <citation type="journal article" date="2021" name="PeerJ">
        <title>Extensive microbial diversity within the chicken gut microbiome revealed by metagenomics and culture.</title>
        <authorList>
            <person name="Gilroy R."/>
            <person name="Ravi A."/>
            <person name="Getino M."/>
            <person name="Pursley I."/>
            <person name="Horton D.L."/>
            <person name="Alikhan N.F."/>
            <person name="Baker D."/>
            <person name="Gharbi K."/>
            <person name="Hall N."/>
            <person name="Watson M."/>
            <person name="Adriaenssens E.M."/>
            <person name="Foster-Nyarko E."/>
            <person name="Jarju S."/>
            <person name="Secka A."/>
            <person name="Antonio M."/>
            <person name="Oren A."/>
            <person name="Chaudhuri R.R."/>
            <person name="La Ragione R."/>
            <person name="Hildebrand F."/>
            <person name="Pallen M.J."/>
        </authorList>
    </citation>
    <scope>NUCLEOTIDE SEQUENCE</scope>
    <source>
        <strain evidence="1">A6-441</strain>
    </source>
</reference>
<reference evidence="1" key="2">
    <citation type="submission" date="2021-04" db="EMBL/GenBank/DDBJ databases">
        <authorList>
            <person name="Gilroy R."/>
        </authorList>
    </citation>
    <scope>NUCLEOTIDE SEQUENCE</scope>
    <source>
        <strain evidence="1">A6-441</strain>
    </source>
</reference>
<gene>
    <name evidence="1" type="ORF">IAA47_03110</name>
</gene>
<evidence type="ECO:0000313" key="1">
    <source>
        <dbReference type="EMBL" id="MBU3841964.1"/>
    </source>
</evidence>
<comment type="caution">
    <text evidence="1">The sequence shown here is derived from an EMBL/GenBank/DDBJ whole genome shotgun (WGS) entry which is preliminary data.</text>
</comment>
<protein>
    <submittedName>
        <fullName evidence="1">Uncharacterized protein</fullName>
    </submittedName>
</protein>
<sequence>MRKFLFAGILILNTLSFADSDIPESVERNIAKSARSFEGTQRTNYINWQKRSYLKMDEIAKESGIPQEEYVKIKKKLEVMYGSNYAKQLQVLPDEINDYKEVVRRVEEAKQGDVVVDTQVNEKAKEEIAQTLNAVKIPEKVLEIYKNSAEELFPNNYPKQKQYLDICVRDYYEILGVIKSELNKK</sequence>
<dbReference type="Proteomes" id="UP000724657">
    <property type="component" value="Unassembled WGS sequence"/>
</dbReference>
<name>A0A9E2KY55_9FUSO</name>
<dbReference type="EMBL" id="JAHLFN010000025">
    <property type="protein sequence ID" value="MBU3841964.1"/>
    <property type="molecule type" value="Genomic_DNA"/>
</dbReference>
<organism evidence="1 2">
    <name type="scientific">Candidatus Fusobacterium pullicola</name>
    <dbReference type="NCBI Taxonomy" id="2838601"/>
    <lineage>
        <taxon>Bacteria</taxon>
        <taxon>Fusobacteriati</taxon>
        <taxon>Fusobacteriota</taxon>
        <taxon>Fusobacteriia</taxon>
        <taxon>Fusobacteriales</taxon>
        <taxon>Fusobacteriaceae</taxon>
        <taxon>Fusobacterium</taxon>
    </lineage>
</organism>
<proteinExistence type="predicted"/>
<accession>A0A9E2KY55</accession>